<keyword evidence="2" id="KW-1185">Reference proteome</keyword>
<dbReference type="Gramene" id="OPUNC02G18380.1">
    <property type="protein sequence ID" value="OPUNC02G18380.1"/>
    <property type="gene ID" value="OPUNC02G18380"/>
</dbReference>
<proteinExistence type="predicted"/>
<reference evidence="1" key="2">
    <citation type="submission" date="2018-05" db="EMBL/GenBank/DDBJ databases">
        <title>OpunRS2 (Oryza punctata Reference Sequence Version 2).</title>
        <authorList>
            <person name="Zhang J."/>
            <person name="Kudrna D."/>
            <person name="Lee S."/>
            <person name="Talag J."/>
            <person name="Welchert J."/>
            <person name="Wing R.A."/>
        </authorList>
    </citation>
    <scope>NUCLEOTIDE SEQUENCE [LARGE SCALE GENOMIC DNA]</scope>
</reference>
<reference evidence="1" key="1">
    <citation type="submission" date="2015-04" db="UniProtKB">
        <authorList>
            <consortium name="EnsemblPlants"/>
        </authorList>
    </citation>
    <scope>IDENTIFICATION</scope>
</reference>
<dbReference type="CDD" id="cd00064">
    <property type="entry name" value="FU"/>
    <property type="match status" value="1"/>
</dbReference>
<name>A0A0E0K137_ORYPU</name>
<accession>A0A0E0K137</accession>
<dbReference type="Proteomes" id="UP000026962">
    <property type="component" value="Chromosome 2"/>
</dbReference>
<dbReference type="HOGENOM" id="CLU_2053481_0_0_1"/>
<sequence>MTGEAGGEGSDGGGKVGADSAAAVLGRSSTAVKEVDPVAAAMTTMTTGLLQPPPLYRLVTVAWASAGGCHGECAGCDGEGRQLQFDCLNCRSGLEHGDTGRDMFVLTAVGLLHVHGHVEK</sequence>
<organism evidence="1">
    <name type="scientific">Oryza punctata</name>
    <name type="common">Red rice</name>
    <dbReference type="NCBI Taxonomy" id="4537"/>
    <lineage>
        <taxon>Eukaryota</taxon>
        <taxon>Viridiplantae</taxon>
        <taxon>Streptophyta</taxon>
        <taxon>Embryophyta</taxon>
        <taxon>Tracheophyta</taxon>
        <taxon>Spermatophyta</taxon>
        <taxon>Magnoliopsida</taxon>
        <taxon>Liliopsida</taxon>
        <taxon>Poales</taxon>
        <taxon>Poaceae</taxon>
        <taxon>BOP clade</taxon>
        <taxon>Oryzoideae</taxon>
        <taxon>Oryzeae</taxon>
        <taxon>Oryzinae</taxon>
        <taxon>Oryza</taxon>
    </lineage>
</organism>
<dbReference type="EnsemblPlants" id="OPUNC02G18380.1">
    <property type="protein sequence ID" value="OPUNC02G18380.1"/>
    <property type="gene ID" value="OPUNC02G18380"/>
</dbReference>
<protein>
    <submittedName>
        <fullName evidence="1">Uncharacterized protein</fullName>
    </submittedName>
</protein>
<evidence type="ECO:0000313" key="1">
    <source>
        <dbReference type="EnsemblPlants" id="OPUNC02G18380.1"/>
    </source>
</evidence>
<dbReference type="AlphaFoldDB" id="A0A0E0K137"/>
<evidence type="ECO:0000313" key="2">
    <source>
        <dbReference type="Proteomes" id="UP000026962"/>
    </source>
</evidence>
<dbReference type="InterPro" id="IPR006212">
    <property type="entry name" value="Furin_repeat"/>
</dbReference>